<gene>
    <name evidence="2" type="ORF">LCGC14_2305420</name>
</gene>
<name>A0A0F9D9P8_9ZZZZ</name>
<feature type="compositionally biased region" description="Basic and acidic residues" evidence="1">
    <location>
        <begin position="181"/>
        <end position="202"/>
    </location>
</feature>
<dbReference type="AlphaFoldDB" id="A0A0F9D9P8"/>
<sequence length="202" mass="22721">QTKGKEYTESSDNKLANFEAESLETDVPVLDIIHIFSNKHQKAINNYRKTGRVESEALEMRFVDRINYLFLELAECLALGYEPREEWLIEALGLQGQNDTPGSDIDPDEESMPADPTPPVPKPMVDDGEPCCGHPGNNQCCEAAPPAPPAREGEQREKKQRRRPPRPRVPQNDDNIPIATPDRRLDPTVVAERARAKRQGDE</sequence>
<proteinExistence type="predicted"/>
<accession>A0A0F9D9P8</accession>
<protein>
    <submittedName>
        <fullName evidence="2">Uncharacterized protein</fullName>
    </submittedName>
</protein>
<organism evidence="2">
    <name type="scientific">marine sediment metagenome</name>
    <dbReference type="NCBI Taxonomy" id="412755"/>
    <lineage>
        <taxon>unclassified sequences</taxon>
        <taxon>metagenomes</taxon>
        <taxon>ecological metagenomes</taxon>
    </lineage>
</organism>
<comment type="caution">
    <text evidence="2">The sequence shown here is derived from an EMBL/GenBank/DDBJ whole genome shotgun (WGS) entry which is preliminary data.</text>
</comment>
<evidence type="ECO:0000313" key="2">
    <source>
        <dbReference type="EMBL" id="KKL50441.1"/>
    </source>
</evidence>
<feature type="non-terminal residue" evidence="2">
    <location>
        <position position="1"/>
    </location>
</feature>
<evidence type="ECO:0000256" key="1">
    <source>
        <dbReference type="SAM" id="MobiDB-lite"/>
    </source>
</evidence>
<feature type="region of interest" description="Disordered" evidence="1">
    <location>
        <begin position="95"/>
        <end position="202"/>
    </location>
</feature>
<reference evidence="2" key="1">
    <citation type="journal article" date="2015" name="Nature">
        <title>Complex archaea that bridge the gap between prokaryotes and eukaryotes.</title>
        <authorList>
            <person name="Spang A."/>
            <person name="Saw J.H."/>
            <person name="Jorgensen S.L."/>
            <person name="Zaremba-Niedzwiedzka K."/>
            <person name="Martijn J."/>
            <person name="Lind A.E."/>
            <person name="van Eijk R."/>
            <person name="Schleper C."/>
            <person name="Guy L."/>
            <person name="Ettema T.J."/>
        </authorList>
    </citation>
    <scope>NUCLEOTIDE SEQUENCE</scope>
</reference>
<dbReference type="EMBL" id="LAZR01032595">
    <property type="protein sequence ID" value="KKL50441.1"/>
    <property type="molecule type" value="Genomic_DNA"/>
</dbReference>